<dbReference type="PANTHER" id="PTHR12888">
    <property type="entry name" value="PEROXISOME ASSEMBLY PROTEIN 12 PEROXIN-12"/>
    <property type="match status" value="1"/>
</dbReference>
<evidence type="ECO:0000256" key="17">
    <source>
        <dbReference type="SAM" id="Phobius"/>
    </source>
</evidence>
<dbReference type="GO" id="GO:1990429">
    <property type="term" value="C:peroxisomal importomer complex"/>
    <property type="evidence" value="ECO:0000318"/>
    <property type="project" value="GO_Central"/>
</dbReference>
<dbReference type="GO" id="GO:0006513">
    <property type="term" value="P:protein monoubiquitination"/>
    <property type="evidence" value="ECO:0000318"/>
    <property type="project" value="GO_Central"/>
</dbReference>
<dbReference type="OMA" id="QHYLARC"/>
<dbReference type="CTD" id="5193"/>
<dbReference type="InterPro" id="IPR017375">
    <property type="entry name" value="PEX12"/>
</dbReference>
<comment type="pathway">
    <text evidence="2">Protein modification; protein ubiquitination.</text>
</comment>
<comment type="similarity">
    <text evidence="3 15">Belongs to the pex2/pex10/pex12 family.</text>
</comment>
<protein>
    <recommendedName>
        <fullName evidence="4 15">Peroxisome assembly protein 12</fullName>
    </recommendedName>
    <alternativeName>
        <fullName evidence="14 15">Peroxin-12</fullName>
    </alternativeName>
</protein>
<keyword evidence="10" id="KW-0653">Protein transport</keyword>
<sequence length="354" mass="40589">MAEFGAHLTSATTDNRPSYFEVLAQESLMVTLRPALSYFLKVFAENQPAQFGRLHRWSDEVYSILDLILQHHFLTKTSASFAENFYSLKRVAINSSTSAAPSISEGLPKREHWMSLALLVVVPYIKLKLDAKFQKWTDESLDLNDRGRQTMKKYKKIFLALYPYLHLSWESSVLVYQLRYLFKQSPVHSPFLKLAGVQLQYLSKEDMLLGLSSDAILSADSSLKARLLYYLKRLVGAVAIAISNGLSVGVFFLQFLEWWYMSEDHQSALAATSLPIPEPPKEREPEYCQILLPRDVTLCPLCQKKRTNDTTLLTSGYVFCYPCIYPYIKKNQRCPVTRYPSELSHLIKLYPPDS</sequence>
<dbReference type="GO" id="GO:0004842">
    <property type="term" value="F:ubiquitin-protein transferase activity"/>
    <property type="evidence" value="ECO:0000318"/>
    <property type="project" value="GO_Central"/>
</dbReference>
<feature type="transmembrane region" description="Helical" evidence="17">
    <location>
        <begin position="234"/>
        <end position="256"/>
    </location>
</feature>
<evidence type="ECO:0000256" key="16">
    <source>
        <dbReference type="PROSITE-ProRule" id="PRU00175"/>
    </source>
</evidence>
<keyword evidence="20" id="KW-1185">Reference proteome</keyword>
<evidence type="ECO:0000256" key="13">
    <source>
        <dbReference type="ARBA" id="ARBA00023140"/>
    </source>
</evidence>
<evidence type="ECO:0000256" key="11">
    <source>
        <dbReference type="ARBA" id="ARBA00022989"/>
    </source>
</evidence>
<keyword evidence="7" id="KW-0479">Metal-binding</keyword>
<reference evidence="20" key="1">
    <citation type="submission" date="2015-02" db="EMBL/GenBank/DDBJ databases">
        <title>Genome sequencing for Strongylocentrotus purpuratus.</title>
        <authorList>
            <person name="Murali S."/>
            <person name="Liu Y."/>
            <person name="Vee V."/>
            <person name="English A."/>
            <person name="Wang M."/>
            <person name="Skinner E."/>
            <person name="Han Y."/>
            <person name="Muzny D.M."/>
            <person name="Worley K.C."/>
            <person name="Gibbs R.A."/>
        </authorList>
    </citation>
    <scope>NUCLEOTIDE SEQUENCE</scope>
</reference>
<evidence type="ECO:0000256" key="3">
    <source>
        <dbReference type="ARBA" id="ARBA00008704"/>
    </source>
</evidence>
<dbReference type="FunCoup" id="A0A7M7HJY6">
    <property type="interactions" value="1069"/>
</dbReference>
<dbReference type="OrthoDB" id="107372at2759"/>
<accession>A0A7M7HJY6</accession>
<dbReference type="Proteomes" id="UP000007110">
    <property type="component" value="Unassembled WGS sequence"/>
</dbReference>
<dbReference type="InterPro" id="IPR006845">
    <property type="entry name" value="Pex_N"/>
</dbReference>
<dbReference type="InterPro" id="IPR013083">
    <property type="entry name" value="Znf_RING/FYVE/PHD"/>
</dbReference>
<dbReference type="KEGG" id="spu:583111"/>
<keyword evidence="6 17" id="KW-0812">Transmembrane</keyword>
<evidence type="ECO:0000313" key="20">
    <source>
        <dbReference type="Proteomes" id="UP000007110"/>
    </source>
</evidence>
<evidence type="ECO:0000259" key="18">
    <source>
        <dbReference type="PROSITE" id="PS50089"/>
    </source>
</evidence>
<proteinExistence type="inferred from homology"/>
<dbReference type="GO" id="GO:0016558">
    <property type="term" value="P:protein import into peroxisome matrix"/>
    <property type="evidence" value="ECO:0000318"/>
    <property type="project" value="GO_Central"/>
</dbReference>
<dbReference type="RefSeq" id="XP_011674970.1">
    <property type="nucleotide sequence ID" value="XM_011676668.2"/>
</dbReference>
<dbReference type="CDD" id="cd16451">
    <property type="entry name" value="mRING_PEX12"/>
    <property type="match status" value="1"/>
</dbReference>
<feature type="domain" description="RING-type" evidence="18">
    <location>
        <begin position="299"/>
        <end position="338"/>
    </location>
</feature>
<evidence type="ECO:0000256" key="15">
    <source>
        <dbReference type="PIRNR" id="PIRNR038074"/>
    </source>
</evidence>
<dbReference type="PIRSF" id="PIRSF038074">
    <property type="entry name" value="Peroxisome_assembly_p12"/>
    <property type="match status" value="1"/>
</dbReference>
<comment type="subcellular location">
    <subcellularLocation>
        <location evidence="1">Peroxisome membrane</location>
        <topology evidence="1">Multi-pass membrane protein</topology>
    </subcellularLocation>
</comment>
<evidence type="ECO:0000256" key="10">
    <source>
        <dbReference type="ARBA" id="ARBA00022927"/>
    </source>
</evidence>
<name>A0A7M7HJY6_STRPU</name>
<evidence type="ECO:0000256" key="1">
    <source>
        <dbReference type="ARBA" id="ARBA00004585"/>
    </source>
</evidence>
<keyword evidence="9" id="KW-0862">Zinc</keyword>
<keyword evidence="12 15" id="KW-0472">Membrane</keyword>
<dbReference type="AlphaFoldDB" id="A0A7M7HJY6"/>
<evidence type="ECO:0000256" key="9">
    <source>
        <dbReference type="ARBA" id="ARBA00022833"/>
    </source>
</evidence>
<dbReference type="GeneID" id="583111"/>
<keyword evidence="13 15" id="KW-0576">Peroxisome</keyword>
<evidence type="ECO:0000256" key="4">
    <source>
        <dbReference type="ARBA" id="ARBA00018980"/>
    </source>
</evidence>
<dbReference type="GO" id="GO:0008270">
    <property type="term" value="F:zinc ion binding"/>
    <property type="evidence" value="ECO:0007669"/>
    <property type="project" value="UniProtKB-KW"/>
</dbReference>
<dbReference type="Pfam" id="PF04757">
    <property type="entry name" value="Pex2_Pex12"/>
    <property type="match status" value="1"/>
</dbReference>
<evidence type="ECO:0000256" key="5">
    <source>
        <dbReference type="ARBA" id="ARBA00022448"/>
    </source>
</evidence>
<dbReference type="InterPro" id="IPR001841">
    <property type="entry name" value="Znf_RING"/>
</dbReference>
<dbReference type="InParanoid" id="A0A7M7HJY6"/>
<evidence type="ECO:0000256" key="8">
    <source>
        <dbReference type="ARBA" id="ARBA00022771"/>
    </source>
</evidence>
<evidence type="ECO:0000256" key="7">
    <source>
        <dbReference type="ARBA" id="ARBA00022723"/>
    </source>
</evidence>
<dbReference type="PANTHER" id="PTHR12888:SF0">
    <property type="entry name" value="PEROXISOME ASSEMBLY PROTEIN 12"/>
    <property type="match status" value="1"/>
</dbReference>
<evidence type="ECO:0000256" key="2">
    <source>
        <dbReference type="ARBA" id="ARBA00004906"/>
    </source>
</evidence>
<reference evidence="19" key="2">
    <citation type="submission" date="2021-01" db="UniProtKB">
        <authorList>
            <consortium name="EnsemblMetazoa"/>
        </authorList>
    </citation>
    <scope>IDENTIFICATION</scope>
</reference>
<dbReference type="EnsemblMetazoa" id="XM_011676668">
    <property type="protein sequence ID" value="XP_011674970"/>
    <property type="gene ID" value="LOC583111"/>
</dbReference>
<organism evidence="19 20">
    <name type="scientific">Strongylocentrotus purpuratus</name>
    <name type="common">Purple sea urchin</name>
    <dbReference type="NCBI Taxonomy" id="7668"/>
    <lineage>
        <taxon>Eukaryota</taxon>
        <taxon>Metazoa</taxon>
        <taxon>Echinodermata</taxon>
        <taxon>Eleutherozoa</taxon>
        <taxon>Echinozoa</taxon>
        <taxon>Echinoidea</taxon>
        <taxon>Euechinoidea</taxon>
        <taxon>Echinacea</taxon>
        <taxon>Camarodonta</taxon>
        <taxon>Echinidea</taxon>
        <taxon>Strongylocentrotidae</taxon>
        <taxon>Strongylocentrotus</taxon>
    </lineage>
</organism>
<dbReference type="PROSITE" id="PS50089">
    <property type="entry name" value="ZF_RING_2"/>
    <property type="match status" value="1"/>
</dbReference>
<evidence type="ECO:0000313" key="19">
    <source>
        <dbReference type="EnsemblMetazoa" id="XP_011674970"/>
    </source>
</evidence>
<keyword evidence="8 16" id="KW-0863">Zinc-finger</keyword>
<evidence type="ECO:0000256" key="6">
    <source>
        <dbReference type="ARBA" id="ARBA00022692"/>
    </source>
</evidence>
<evidence type="ECO:0000256" key="12">
    <source>
        <dbReference type="ARBA" id="ARBA00023136"/>
    </source>
</evidence>
<evidence type="ECO:0000256" key="14">
    <source>
        <dbReference type="ARBA" id="ARBA00029692"/>
    </source>
</evidence>
<keyword evidence="11 17" id="KW-1133">Transmembrane helix</keyword>
<dbReference type="SUPFAM" id="SSF57850">
    <property type="entry name" value="RING/U-box"/>
    <property type="match status" value="1"/>
</dbReference>
<dbReference type="GO" id="GO:0005778">
    <property type="term" value="C:peroxisomal membrane"/>
    <property type="evidence" value="ECO:0000318"/>
    <property type="project" value="GO_Central"/>
</dbReference>
<dbReference type="EnsemblMetazoa" id="XM_783037">
    <property type="protein sequence ID" value="XP_788130"/>
    <property type="gene ID" value="LOC583111"/>
</dbReference>
<keyword evidence="5" id="KW-0813">Transport</keyword>
<comment type="function">
    <text evidence="15">Component of a retrotranslocation channel required for peroxisome organization by mediating export of the PEX5 receptor from peroxisomes to the cytosol, thereby promoting PEX5 recycling.</text>
</comment>
<dbReference type="RefSeq" id="XP_788130.2">
    <property type="nucleotide sequence ID" value="XM_783037.5"/>
</dbReference>
<dbReference type="SMART" id="SM00184">
    <property type="entry name" value="RING"/>
    <property type="match status" value="1"/>
</dbReference>
<dbReference type="Gene3D" id="3.30.40.10">
    <property type="entry name" value="Zinc/RING finger domain, C3HC4 (zinc finger)"/>
    <property type="match status" value="1"/>
</dbReference>